<evidence type="ECO:0000313" key="3">
    <source>
        <dbReference type="Proteomes" id="UP000784294"/>
    </source>
</evidence>
<feature type="region of interest" description="Disordered" evidence="1">
    <location>
        <begin position="1"/>
        <end position="31"/>
    </location>
</feature>
<protein>
    <submittedName>
        <fullName evidence="2">Uncharacterized protein</fullName>
    </submittedName>
</protein>
<dbReference type="EMBL" id="CAAALY010278817">
    <property type="protein sequence ID" value="VEL43102.1"/>
    <property type="molecule type" value="Genomic_DNA"/>
</dbReference>
<name>A0A3S5B1G9_9PLAT</name>
<dbReference type="AlphaFoldDB" id="A0A3S5B1G9"/>
<proteinExistence type="predicted"/>
<comment type="caution">
    <text evidence="2">The sequence shown here is derived from an EMBL/GenBank/DDBJ whole genome shotgun (WGS) entry which is preliminary data.</text>
</comment>
<accession>A0A3S5B1G9</accession>
<dbReference type="Proteomes" id="UP000784294">
    <property type="component" value="Unassembled WGS sequence"/>
</dbReference>
<organism evidence="2 3">
    <name type="scientific">Protopolystoma xenopodis</name>
    <dbReference type="NCBI Taxonomy" id="117903"/>
    <lineage>
        <taxon>Eukaryota</taxon>
        <taxon>Metazoa</taxon>
        <taxon>Spiralia</taxon>
        <taxon>Lophotrochozoa</taxon>
        <taxon>Platyhelminthes</taxon>
        <taxon>Monogenea</taxon>
        <taxon>Polyopisthocotylea</taxon>
        <taxon>Polystomatidea</taxon>
        <taxon>Polystomatidae</taxon>
        <taxon>Protopolystoma</taxon>
    </lineage>
</organism>
<gene>
    <name evidence="2" type="ORF">PXEA_LOCUS36542</name>
</gene>
<sequence length="153" mass="16589">MNQGSQSPHLPPPSNPSHVRPTLQTYGMPEASNLASSLPDCSYFISPPSLGVQKDQVHATSCHSYSHSSLPLTHPSLPLYPTSLNSPMPLNFNPHSSASYNDCLSPPPSSLPPPCFQTSTLVPYPFTPLQNCVSRPTLPPVTTPFIPYRQSRP</sequence>
<reference evidence="2" key="1">
    <citation type="submission" date="2018-11" db="EMBL/GenBank/DDBJ databases">
        <authorList>
            <consortium name="Pathogen Informatics"/>
        </authorList>
    </citation>
    <scope>NUCLEOTIDE SEQUENCE</scope>
</reference>
<evidence type="ECO:0000256" key="1">
    <source>
        <dbReference type="SAM" id="MobiDB-lite"/>
    </source>
</evidence>
<evidence type="ECO:0000313" key="2">
    <source>
        <dbReference type="EMBL" id="VEL43102.1"/>
    </source>
</evidence>
<keyword evidence="3" id="KW-1185">Reference proteome</keyword>